<dbReference type="GO" id="GO:0005506">
    <property type="term" value="F:iron ion binding"/>
    <property type="evidence" value="ECO:0007669"/>
    <property type="project" value="InterPro"/>
</dbReference>
<dbReference type="PANTHER" id="PTHR24286">
    <property type="entry name" value="CYTOCHROME P450 26"/>
    <property type="match status" value="1"/>
</dbReference>
<proteinExistence type="inferred from homology"/>
<dbReference type="GO" id="GO:0004497">
    <property type="term" value="F:monooxygenase activity"/>
    <property type="evidence" value="ECO:0007669"/>
    <property type="project" value="InterPro"/>
</dbReference>
<comment type="caution">
    <text evidence="6">The sequence shown here is derived from an EMBL/GenBank/DDBJ whole genome shotgun (WGS) entry which is preliminary data.</text>
</comment>
<comment type="similarity">
    <text evidence="1">Belongs to the cytochrome P450 family.</text>
</comment>
<keyword evidence="4" id="KW-0812">Transmembrane</keyword>
<accession>A0AAW0L8R7</accession>
<keyword evidence="7" id="KW-1185">Reference proteome</keyword>
<keyword evidence="4" id="KW-0472">Membrane</keyword>
<dbReference type="Proteomes" id="UP000237347">
    <property type="component" value="Unassembled WGS sequence"/>
</dbReference>
<evidence type="ECO:0000256" key="1">
    <source>
        <dbReference type="ARBA" id="ARBA00010617"/>
    </source>
</evidence>
<evidence type="ECO:0000256" key="3">
    <source>
        <dbReference type="ARBA" id="ARBA00023004"/>
    </source>
</evidence>
<keyword evidence="4" id="KW-1133">Transmembrane helix</keyword>
<dbReference type="PRINTS" id="PR00385">
    <property type="entry name" value="P450"/>
</dbReference>
<dbReference type="SUPFAM" id="SSF48264">
    <property type="entry name" value="Cytochrome P450"/>
    <property type="match status" value="1"/>
</dbReference>
<dbReference type="EMBL" id="PKMF04000134">
    <property type="protein sequence ID" value="KAK7847929.1"/>
    <property type="molecule type" value="Genomic_DNA"/>
</dbReference>
<dbReference type="GO" id="GO:0016705">
    <property type="term" value="F:oxidoreductase activity, acting on paired donors, with incorporation or reduction of molecular oxygen"/>
    <property type="evidence" value="ECO:0007669"/>
    <property type="project" value="InterPro"/>
</dbReference>
<keyword evidence="5" id="KW-0732">Signal</keyword>
<sequence>MNIFLAISLFLIPIFFLLTKGRRSSKRLPPGSLGISLIGQSLGLLRAMRANTAENGSSKESESMLSLFGNPTVFISGQAANKFVFTSDSSALSSHQTQSSRKILGERNILELSGEDHKRVRGAIVSFLQPESLKQYVGKIDGVKKHLEMHWQGKPQVKVLPLTKILAFDIICSLLFRLEQGARKDRFVTCFQEMIEEVWSIPINLPFTRYNRSLKASAKVRNMVKELIREKRVELEQKVASPCQDLITRMLSSRNENNEEAVTEKEIVDNVILVMVAGHDTSSVLITFTMRLLANEPAVYAAVLQGIYTLDSLSQRGRDSQKRKPSGEFLKWEDLAKMKYTRRVAMETLSIHPPVFGGFRKALKDFEYGGFLIPKGWQVREILILVTCFFSAIYLFLLLNSLSIILELRTLHVTFRYSGFGNQASVPPYSFVAFRGGPRTCPGYEFARIETLVTIHYIITHFTWKLCADNSFSRDPMPVPTQGLPIQLVPKKPF</sequence>
<protein>
    <submittedName>
        <fullName evidence="6">Cytochrome p450 716b1</fullName>
    </submittedName>
</protein>
<feature type="transmembrane region" description="Helical" evidence="4">
    <location>
        <begin position="382"/>
        <end position="406"/>
    </location>
</feature>
<keyword evidence="3" id="KW-0408">Iron</keyword>
<evidence type="ECO:0000313" key="6">
    <source>
        <dbReference type="EMBL" id="KAK7847929.1"/>
    </source>
</evidence>
<feature type="chain" id="PRO_5043855572" evidence="5">
    <location>
        <begin position="22"/>
        <end position="494"/>
    </location>
</feature>
<organism evidence="6 7">
    <name type="scientific">Quercus suber</name>
    <name type="common">Cork oak</name>
    <dbReference type="NCBI Taxonomy" id="58331"/>
    <lineage>
        <taxon>Eukaryota</taxon>
        <taxon>Viridiplantae</taxon>
        <taxon>Streptophyta</taxon>
        <taxon>Embryophyta</taxon>
        <taxon>Tracheophyta</taxon>
        <taxon>Spermatophyta</taxon>
        <taxon>Magnoliopsida</taxon>
        <taxon>eudicotyledons</taxon>
        <taxon>Gunneridae</taxon>
        <taxon>Pentapetalae</taxon>
        <taxon>rosids</taxon>
        <taxon>fabids</taxon>
        <taxon>Fagales</taxon>
        <taxon>Fagaceae</taxon>
        <taxon>Quercus</taxon>
    </lineage>
</organism>
<dbReference type="PANTHER" id="PTHR24286:SF190">
    <property type="entry name" value="CYTOCHROME P450"/>
    <property type="match status" value="1"/>
</dbReference>
<dbReference type="InterPro" id="IPR036396">
    <property type="entry name" value="Cyt_P450_sf"/>
</dbReference>
<feature type="signal peptide" evidence="5">
    <location>
        <begin position="1"/>
        <end position="21"/>
    </location>
</feature>
<dbReference type="AlphaFoldDB" id="A0AAW0L8R7"/>
<reference evidence="6 7" key="1">
    <citation type="journal article" date="2018" name="Sci. Data">
        <title>The draft genome sequence of cork oak.</title>
        <authorList>
            <person name="Ramos A.M."/>
            <person name="Usie A."/>
            <person name="Barbosa P."/>
            <person name="Barros P.M."/>
            <person name="Capote T."/>
            <person name="Chaves I."/>
            <person name="Simoes F."/>
            <person name="Abreu I."/>
            <person name="Carrasquinho I."/>
            <person name="Faro C."/>
            <person name="Guimaraes J.B."/>
            <person name="Mendonca D."/>
            <person name="Nobrega F."/>
            <person name="Rodrigues L."/>
            <person name="Saibo N.J.M."/>
            <person name="Varela M.C."/>
            <person name="Egas C."/>
            <person name="Matos J."/>
            <person name="Miguel C.M."/>
            <person name="Oliveira M.M."/>
            <person name="Ricardo C.P."/>
            <person name="Goncalves S."/>
        </authorList>
    </citation>
    <scope>NUCLEOTIDE SEQUENCE [LARGE SCALE GENOMIC DNA]</scope>
    <source>
        <strain evidence="7">cv. HL8</strain>
    </source>
</reference>
<dbReference type="CDD" id="cd11043">
    <property type="entry name" value="CYP90-like"/>
    <property type="match status" value="1"/>
</dbReference>
<name>A0AAW0L8R7_QUESU</name>
<dbReference type="Pfam" id="PF00067">
    <property type="entry name" value="p450"/>
    <property type="match status" value="2"/>
</dbReference>
<gene>
    <name evidence="6" type="primary">CYP716B1_1</name>
    <name evidence="6" type="ORF">CFP56_006065</name>
</gene>
<evidence type="ECO:0000256" key="5">
    <source>
        <dbReference type="SAM" id="SignalP"/>
    </source>
</evidence>
<dbReference type="GO" id="GO:0020037">
    <property type="term" value="F:heme binding"/>
    <property type="evidence" value="ECO:0007669"/>
    <property type="project" value="InterPro"/>
</dbReference>
<dbReference type="Gene3D" id="1.10.630.10">
    <property type="entry name" value="Cytochrome P450"/>
    <property type="match status" value="1"/>
</dbReference>
<evidence type="ECO:0000313" key="7">
    <source>
        <dbReference type="Proteomes" id="UP000237347"/>
    </source>
</evidence>
<dbReference type="GO" id="GO:0016125">
    <property type="term" value="P:sterol metabolic process"/>
    <property type="evidence" value="ECO:0007669"/>
    <property type="project" value="TreeGrafter"/>
</dbReference>
<evidence type="ECO:0000256" key="2">
    <source>
        <dbReference type="ARBA" id="ARBA00022723"/>
    </source>
</evidence>
<dbReference type="InterPro" id="IPR001128">
    <property type="entry name" value="Cyt_P450"/>
</dbReference>
<evidence type="ECO:0000256" key="4">
    <source>
        <dbReference type="SAM" id="Phobius"/>
    </source>
</evidence>
<keyword evidence="2" id="KW-0479">Metal-binding</keyword>